<dbReference type="InterPro" id="IPR028045">
    <property type="entry name" value="HROB"/>
</dbReference>
<feature type="domain" description="Homologous recombination OB-fold protein OB-fold" evidence="1">
    <location>
        <begin position="57"/>
        <end position="141"/>
    </location>
</feature>
<dbReference type="AlphaFoldDB" id="A0A2U1LGP6"/>
<dbReference type="InterPro" id="IPR058570">
    <property type="entry name" value="HROB_OB"/>
</dbReference>
<accession>A0A2U1LGP6</accession>
<comment type="caution">
    <text evidence="2">The sequence shown here is derived from an EMBL/GenBank/DDBJ whole genome shotgun (WGS) entry which is preliminary data.</text>
</comment>
<organism evidence="2 3">
    <name type="scientific">Artemisia annua</name>
    <name type="common">Sweet wormwood</name>
    <dbReference type="NCBI Taxonomy" id="35608"/>
    <lineage>
        <taxon>Eukaryota</taxon>
        <taxon>Viridiplantae</taxon>
        <taxon>Streptophyta</taxon>
        <taxon>Embryophyta</taxon>
        <taxon>Tracheophyta</taxon>
        <taxon>Spermatophyta</taxon>
        <taxon>Magnoliopsida</taxon>
        <taxon>eudicotyledons</taxon>
        <taxon>Gunneridae</taxon>
        <taxon>Pentapetalae</taxon>
        <taxon>asterids</taxon>
        <taxon>campanulids</taxon>
        <taxon>Asterales</taxon>
        <taxon>Asteraceae</taxon>
        <taxon>Asteroideae</taxon>
        <taxon>Anthemideae</taxon>
        <taxon>Artemisiinae</taxon>
        <taxon>Artemisia</taxon>
    </lineage>
</organism>
<evidence type="ECO:0000259" key="1">
    <source>
        <dbReference type="Pfam" id="PF15072"/>
    </source>
</evidence>
<dbReference type="PANTHER" id="PTHR14523:SF1">
    <property type="entry name" value="HOMOLOGOUS RECOMBINATION OB-FOLD PROTEIN"/>
    <property type="match status" value="1"/>
</dbReference>
<proteinExistence type="predicted"/>
<reference evidence="2 3" key="1">
    <citation type="journal article" date="2018" name="Mol. Plant">
        <title>The genome of Artemisia annua provides insight into the evolution of Asteraceae family and artemisinin biosynthesis.</title>
        <authorList>
            <person name="Shen Q."/>
            <person name="Zhang L."/>
            <person name="Liao Z."/>
            <person name="Wang S."/>
            <person name="Yan T."/>
            <person name="Shi P."/>
            <person name="Liu M."/>
            <person name="Fu X."/>
            <person name="Pan Q."/>
            <person name="Wang Y."/>
            <person name="Lv Z."/>
            <person name="Lu X."/>
            <person name="Zhang F."/>
            <person name="Jiang W."/>
            <person name="Ma Y."/>
            <person name="Chen M."/>
            <person name="Hao X."/>
            <person name="Li L."/>
            <person name="Tang Y."/>
            <person name="Lv G."/>
            <person name="Zhou Y."/>
            <person name="Sun X."/>
            <person name="Brodelius P.E."/>
            <person name="Rose J.K.C."/>
            <person name="Tang K."/>
        </authorList>
    </citation>
    <scope>NUCLEOTIDE SEQUENCE [LARGE SCALE GENOMIC DNA]</scope>
    <source>
        <strain evidence="3">cv. Huhao1</strain>
        <tissue evidence="2">Leaf</tissue>
    </source>
</reference>
<dbReference type="OrthoDB" id="550780at2759"/>
<name>A0A2U1LGP6_ARTAN</name>
<evidence type="ECO:0000313" key="3">
    <source>
        <dbReference type="Proteomes" id="UP000245207"/>
    </source>
</evidence>
<keyword evidence="3" id="KW-1185">Reference proteome</keyword>
<dbReference type="PANTHER" id="PTHR14523">
    <property type="entry name" value="UNCHARACTERIZED PROTEIN C17ORF53 HOMOLOG"/>
    <property type="match status" value="1"/>
</dbReference>
<dbReference type="Proteomes" id="UP000245207">
    <property type="component" value="Unassembled WGS sequence"/>
</dbReference>
<protein>
    <recommendedName>
        <fullName evidence="1">Homologous recombination OB-fold protein OB-fold domain-containing protein</fullName>
    </recommendedName>
</protein>
<gene>
    <name evidence="2" type="ORF">CTI12_AA427770</name>
</gene>
<dbReference type="EMBL" id="PKPP01009483">
    <property type="protein sequence ID" value="PWA48151.1"/>
    <property type="molecule type" value="Genomic_DNA"/>
</dbReference>
<dbReference type="GO" id="GO:0000725">
    <property type="term" value="P:recombinational repair"/>
    <property type="evidence" value="ECO:0007669"/>
    <property type="project" value="InterPro"/>
</dbReference>
<evidence type="ECO:0000313" key="2">
    <source>
        <dbReference type="EMBL" id="PWA48151.1"/>
    </source>
</evidence>
<sequence>MLLGLVQAAKLCKLADIREGGEECVMSTQAAVEFVNADGGIVSGCFGDIKKFCDNEKLDKFVAVIKSSTPNVLGDLTATLKDLSSTVSCTIHHKVLTNGGYGKAITVGAALILHDASMFSLKQSTHYLNITIRNLVKVFHKDTIPVNGTGVGGSRTIGCTTDLPASYGNGTGVGGNGTIGCTTDLPASYGNGTGVGGSGTVGGKTDLPTSDGHLTIEHVRKLIC</sequence>
<dbReference type="Pfam" id="PF15072">
    <property type="entry name" value="HROB"/>
    <property type="match status" value="1"/>
</dbReference>